<dbReference type="Proteomes" id="UP000252172">
    <property type="component" value="Unassembled WGS sequence"/>
</dbReference>
<reference evidence="2 3" key="1">
    <citation type="submission" date="2018-07" db="EMBL/GenBank/DDBJ databases">
        <title>Chryseobacterium lacus sp. nov., isolated from lake water.</title>
        <authorList>
            <person name="Li C.-M."/>
        </authorList>
    </citation>
    <scope>NUCLEOTIDE SEQUENCE [LARGE SCALE GENOMIC DNA]</scope>
    <source>
        <strain evidence="2 3">YLOS41</strain>
    </source>
</reference>
<feature type="signal peptide" evidence="1">
    <location>
        <begin position="1"/>
        <end position="18"/>
    </location>
</feature>
<keyword evidence="3" id="KW-1185">Reference proteome</keyword>
<dbReference type="RefSeq" id="WP_114302949.1">
    <property type="nucleotide sequence ID" value="NZ_QPIE01000002.1"/>
</dbReference>
<name>A0A368N1C6_9FLAO</name>
<evidence type="ECO:0000313" key="2">
    <source>
        <dbReference type="EMBL" id="RCU43970.1"/>
    </source>
</evidence>
<evidence type="ECO:0000313" key="3">
    <source>
        <dbReference type="Proteomes" id="UP000252172"/>
    </source>
</evidence>
<accession>A0A368N1C6</accession>
<sequence length="157" mass="17776">MRKWLLFTVLLITPGANAQLQDIQKLLNKALLQEVIGQIQQPDQSSSLIIVEPFRISPDTKMISLTVFLREMNGAAYEVSQYVSLDHIKSLKKDGQLYFEAQPGSVMRVITWCGSPGTSTTDHDQFQLYFRGSASWEKKLVKAFGRNGYFIATDENE</sequence>
<keyword evidence="1" id="KW-0732">Signal</keyword>
<gene>
    <name evidence="2" type="ORF">DQ356_02815</name>
</gene>
<protein>
    <recommendedName>
        <fullName evidence="4">DUF4864 domain-containing protein</fullName>
    </recommendedName>
</protein>
<comment type="caution">
    <text evidence="2">The sequence shown here is derived from an EMBL/GenBank/DDBJ whole genome shotgun (WGS) entry which is preliminary data.</text>
</comment>
<organism evidence="2 3">
    <name type="scientific">Chryseobacterium lacus</name>
    <dbReference type="NCBI Taxonomy" id="2058346"/>
    <lineage>
        <taxon>Bacteria</taxon>
        <taxon>Pseudomonadati</taxon>
        <taxon>Bacteroidota</taxon>
        <taxon>Flavobacteriia</taxon>
        <taxon>Flavobacteriales</taxon>
        <taxon>Weeksellaceae</taxon>
        <taxon>Chryseobacterium group</taxon>
        <taxon>Chryseobacterium</taxon>
    </lineage>
</organism>
<evidence type="ECO:0000256" key="1">
    <source>
        <dbReference type="SAM" id="SignalP"/>
    </source>
</evidence>
<feature type="chain" id="PRO_5017017583" description="DUF4864 domain-containing protein" evidence="1">
    <location>
        <begin position="19"/>
        <end position="157"/>
    </location>
</feature>
<evidence type="ECO:0008006" key="4">
    <source>
        <dbReference type="Google" id="ProtNLM"/>
    </source>
</evidence>
<proteinExistence type="predicted"/>
<dbReference type="EMBL" id="QPIE01000002">
    <property type="protein sequence ID" value="RCU43970.1"/>
    <property type="molecule type" value="Genomic_DNA"/>
</dbReference>
<dbReference type="AlphaFoldDB" id="A0A368N1C6"/>